<feature type="binding site" evidence="8">
    <location>
        <position position="42"/>
    </location>
    <ligand>
        <name>Fe cation</name>
        <dbReference type="ChEBI" id="CHEBI:24875"/>
    </ligand>
</feature>
<proteinExistence type="inferred from homology"/>
<dbReference type="Pfam" id="PF00301">
    <property type="entry name" value="Rubredoxin"/>
    <property type="match status" value="1"/>
</dbReference>
<keyword evidence="11" id="KW-1185">Reference proteome</keyword>
<dbReference type="GO" id="GO:0009055">
    <property type="term" value="F:electron transfer activity"/>
    <property type="evidence" value="ECO:0007669"/>
    <property type="project" value="InterPro"/>
</dbReference>
<dbReference type="GO" id="GO:0005506">
    <property type="term" value="F:iron ion binding"/>
    <property type="evidence" value="ECO:0007669"/>
    <property type="project" value="InterPro"/>
</dbReference>
<organism evidence="10 11">
    <name type="scientific">Methanofollis formosanus</name>
    <dbReference type="NCBI Taxonomy" id="299308"/>
    <lineage>
        <taxon>Archaea</taxon>
        <taxon>Methanobacteriati</taxon>
        <taxon>Methanobacteriota</taxon>
        <taxon>Stenosarchaea group</taxon>
        <taxon>Methanomicrobia</taxon>
        <taxon>Methanomicrobiales</taxon>
        <taxon>Methanomicrobiaceae</taxon>
        <taxon>Methanofollis</taxon>
    </lineage>
</organism>
<evidence type="ECO:0000256" key="2">
    <source>
        <dbReference type="ARBA" id="ARBA00005337"/>
    </source>
</evidence>
<accession>A0A8G0ZYB8</accession>
<dbReference type="RefSeq" id="WP_220682273.1">
    <property type="nucleotide sequence ID" value="NZ_CP037968.1"/>
</dbReference>
<keyword evidence="6 7" id="KW-0408">Iron</keyword>
<dbReference type="AlphaFoldDB" id="A0A8G0ZYB8"/>
<keyword evidence="4 7" id="KW-0479">Metal-binding</keyword>
<comment type="cofactor">
    <cofactor evidence="7 8">
        <name>Fe(3+)</name>
        <dbReference type="ChEBI" id="CHEBI:29034"/>
    </cofactor>
    <text evidence="7 8">Binds 1 Fe(3+) ion per subunit.</text>
</comment>
<feature type="domain" description="Rubredoxin-like" evidence="9">
    <location>
        <begin position="1"/>
        <end position="52"/>
    </location>
</feature>
<evidence type="ECO:0000256" key="1">
    <source>
        <dbReference type="ARBA" id="ARBA00002360"/>
    </source>
</evidence>
<protein>
    <recommendedName>
        <fullName evidence="7">Rubredoxin</fullName>
    </recommendedName>
</protein>
<dbReference type="KEGG" id="mfk:E2N92_03250"/>
<evidence type="ECO:0000256" key="3">
    <source>
        <dbReference type="ARBA" id="ARBA00022448"/>
    </source>
</evidence>
<dbReference type="CDD" id="cd00730">
    <property type="entry name" value="rubredoxin"/>
    <property type="match status" value="1"/>
</dbReference>
<evidence type="ECO:0000256" key="4">
    <source>
        <dbReference type="ARBA" id="ARBA00022723"/>
    </source>
</evidence>
<dbReference type="InterPro" id="IPR050526">
    <property type="entry name" value="Rubredoxin_ET"/>
</dbReference>
<dbReference type="OrthoDB" id="371635at2157"/>
<reference evidence="10" key="1">
    <citation type="journal article" date="2005" name="Int. J. Syst. Evol. Microbiol.">
        <title>Methanofollis formosanus sp. nov., isolated from a fish pond.</title>
        <authorList>
            <person name="Wu S.Y."/>
            <person name="Chen S.C."/>
            <person name="Lai M.C."/>
        </authorList>
    </citation>
    <scope>NUCLEOTIDE SEQUENCE</scope>
    <source>
        <strain evidence="10">ML15</strain>
    </source>
</reference>
<comment type="function">
    <text evidence="1 7">Rubredoxin is a small nonheme, iron protein lacking acid-labile sulfide. Its single Fe, chelated to 4 Cys, functions as an electron acceptor and may also stabilize the conformation of the molecule.</text>
</comment>
<dbReference type="PANTHER" id="PTHR47627">
    <property type="entry name" value="RUBREDOXIN"/>
    <property type="match status" value="1"/>
</dbReference>
<dbReference type="Proteomes" id="UP000826709">
    <property type="component" value="Chromosome"/>
</dbReference>
<dbReference type="Gene3D" id="2.20.28.10">
    <property type="match status" value="1"/>
</dbReference>
<dbReference type="EMBL" id="CP037968">
    <property type="protein sequence ID" value="QYZ78514.1"/>
    <property type="molecule type" value="Genomic_DNA"/>
</dbReference>
<comment type="similarity">
    <text evidence="2 7">Belongs to the rubredoxin family.</text>
</comment>
<evidence type="ECO:0000256" key="8">
    <source>
        <dbReference type="PIRSR" id="PIRSR000071-1"/>
    </source>
</evidence>
<gene>
    <name evidence="10" type="ORF">E2N92_03250</name>
</gene>
<dbReference type="PROSITE" id="PS00202">
    <property type="entry name" value="RUBREDOXIN"/>
    <property type="match status" value="1"/>
</dbReference>
<feature type="binding site" evidence="8">
    <location>
        <position position="6"/>
    </location>
    <ligand>
        <name>Fe cation</name>
        <dbReference type="ChEBI" id="CHEBI:24875"/>
    </ligand>
</feature>
<feature type="binding site" evidence="8">
    <location>
        <position position="39"/>
    </location>
    <ligand>
        <name>Fe cation</name>
        <dbReference type="ChEBI" id="CHEBI:24875"/>
    </ligand>
</feature>
<dbReference type="SUPFAM" id="SSF57802">
    <property type="entry name" value="Rubredoxin-like"/>
    <property type="match status" value="1"/>
</dbReference>
<dbReference type="InterPro" id="IPR024934">
    <property type="entry name" value="Rubredoxin-like_dom"/>
</dbReference>
<dbReference type="PROSITE" id="PS50903">
    <property type="entry name" value="RUBREDOXIN_LIKE"/>
    <property type="match status" value="1"/>
</dbReference>
<dbReference type="PANTHER" id="PTHR47627:SF1">
    <property type="entry name" value="RUBREDOXIN-1-RELATED"/>
    <property type="match status" value="1"/>
</dbReference>
<name>A0A8G0ZYB8_9EURY</name>
<evidence type="ECO:0000259" key="9">
    <source>
        <dbReference type="PROSITE" id="PS50903"/>
    </source>
</evidence>
<dbReference type="PRINTS" id="PR00163">
    <property type="entry name" value="RUBREDOXIN"/>
</dbReference>
<sequence>MTKYKCSICGHIYDPAKGEPGQGIAAGTGFVNLPDEWTCPICGAVKAKFNQVG</sequence>
<evidence type="ECO:0000313" key="11">
    <source>
        <dbReference type="Proteomes" id="UP000826709"/>
    </source>
</evidence>
<keyword evidence="5 7" id="KW-0249">Electron transport</keyword>
<evidence type="ECO:0000256" key="5">
    <source>
        <dbReference type="ARBA" id="ARBA00022982"/>
    </source>
</evidence>
<evidence type="ECO:0000313" key="10">
    <source>
        <dbReference type="EMBL" id="QYZ78514.1"/>
    </source>
</evidence>
<keyword evidence="3 7" id="KW-0813">Transport</keyword>
<dbReference type="InterPro" id="IPR018527">
    <property type="entry name" value="Rubredoxin_Fe_BS"/>
</dbReference>
<dbReference type="FunFam" id="2.20.28.10:FF:000001">
    <property type="entry name" value="Rubredoxin"/>
    <property type="match status" value="1"/>
</dbReference>
<dbReference type="InterPro" id="IPR024935">
    <property type="entry name" value="Rubredoxin_dom"/>
</dbReference>
<dbReference type="PIRSF" id="PIRSF000071">
    <property type="entry name" value="Rubredoxin"/>
    <property type="match status" value="1"/>
</dbReference>
<dbReference type="GO" id="GO:0043448">
    <property type="term" value="P:alkane catabolic process"/>
    <property type="evidence" value="ECO:0007669"/>
    <property type="project" value="TreeGrafter"/>
</dbReference>
<reference evidence="10" key="2">
    <citation type="submission" date="2019-03" db="EMBL/GenBank/DDBJ databases">
        <authorList>
            <person name="Chen S.-C."/>
            <person name="Wu S.-Y."/>
            <person name="Lai M.-C."/>
        </authorList>
    </citation>
    <scope>NUCLEOTIDE SEQUENCE</scope>
    <source>
        <strain evidence="10">ML15</strain>
    </source>
</reference>
<evidence type="ECO:0000256" key="6">
    <source>
        <dbReference type="ARBA" id="ARBA00023004"/>
    </source>
</evidence>
<evidence type="ECO:0000256" key="7">
    <source>
        <dbReference type="PIRNR" id="PIRNR000071"/>
    </source>
</evidence>
<feature type="binding site" evidence="8">
    <location>
        <position position="9"/>
    </location>
    <ligand>
        <name>Fe cation</name>
        <dbReference type="ChEBI" id="CHEBI:24875"/>
    </ligand>
</feature>
<dbReference type="InterPro" id="IPR024922">
    <property type="entry name" value="Rubredoxin"/>
</dbReference>